<dbReference type="EMBL" id="JBHSDC010000002">
    <property type="protein sequence ID" value="MFC4230740.1"/>
    <property type="molecule type" value="Genomic_DNA"/>
</dbReference>
<dbReference type="Gene3D" id="3.40.50.1110">
    <property type="entry name" value="SGNH hydrolase"/>
    <property type="match status" value="1"/>
</dbReference>
<dbReference type="GO" id="GO:0016787">
    <property type="term" value="F:hydrolase activity"/>
    <property type="evidence" value="ECO:0007669"/>
    <property type="project" value="UniProtKB-KW"/>
</dbReference>
<dbReference type="EC" id="3.1.-.-" evidence="2"/>
<name>A0ABV8PVF6_9BACT</name>
<dbReference type="RefSeq" id="WP_379012112.1">
    <property type="nucleotide sequence ID" value="NZ_JBHSDC010000002.1"/>
</dbReference>
<dbReference type="Pfam" id="PF13472">
    <property type="entry name" value="Lipase_GDSL_2"/>
    <property type="match status" value="1"/>
</dbReference>
<gene>
    <name evidence="2" type="ORF">ACFOW1_02485</name>
</gene>
<dbReference type="CDD" id="cd01832">
    <property type="entry name" value="SGNH_hydrolase_like_1"/>
    <property type="match status" value="1"/>
</dbReference>
<dbReference type="PANTHER" id="PTHR30383:SF5">
    <property type="entry name" value="SGNH HYDROLASE-TYPE ESTERASE DOMAIN-CONTAINING PROTEIN"/>
    <property type="match status" value="1"/>
</dbReference>
<sequence length="238" mass="25717">MLLLLLAIDATSCNKKVIMTEMPTITPVTPIPLPTPTPIVFKSYLALGDSYTIGQSVDSVDRFPAQTAAVLKQQNINIVPLQYIATTGWTTTNLANAITSVNPKGPFDVVSLLIGVNDQFQGRNIDDYGGRFLQLLQTAVQLAGNQPSHVFVLSIPDYGVTPFGGNNPAISQQIDAYNTINRQITQSISGVHYIDITPASRLAATDRTLVAIDGLHPSAKQYKLWVDQLAPQMAAVLK</sequence>
<evidence type="ECO:0000313" key="2">
    <source>
        <dbReference type="EMBL" id="MFC4230740.1"/>
    </source>
</evidence>
<comment type="caution">
    <text evidence="2">The sequence shown here is derived from an EMBL/GenBank/DDBJ whole genome shotgun (WGS) entry which is preliminary data.</text>
</comment>
<feature type="domain" description="SGNH hydrolase-type esterase" evidence="1">
    <location>
        <begin position="46"/>
        <end position="224"/>
    </location>
</feature>
<dbReference type="SUPFAM" id="SSF52266">
    <property type="entry name" value="SGNH hydrolase"/>
    <property type="match status" value="1"/>
</dbReference>
<protein>
    <submittedName>
        <fullName evidence="2">SGNH/GDSL hydrolase family protein</fullName>
        <ecNumber evidence="2">3.1.-.-</ecNumber>
    </submittedName>
</protein>
<proteinExistence type="predicted"/>
<keyword evidence="2" id="KW-0378">Hydrolase</keyword>
<accession>A0ABV8PVF6</accession>
<dbReference type="InterPro" id="IPR013830">
    <property type="entry name" value="SGNH_hydro"/>
</dbReference>
<dbReference type="Proteomes" id="UP001595906">
    <property type="component" value="Unassembled WGS sequence"/>
</dbReference>
<organism evidence="2 3">
    <name type="scientific">Parasediminibacterium paludis</name>
    <dbReference type="NCBI Taxonomy" id="908966"/>
    <lineage>
        <taxon>Bacteria</taxon>
        <taxon>Pseudomonadati</taxon>
        <taxon>Bacteroidota</taxon>
        <taxon>Chitinophagia</taxon>
        <taxon>Chitinophagales</taxon>
        <taxon>Chitinophagaceae</taxon>
        <taxon>Parasediminibacterium</taxon>
    </lineage>
</organism>
<reference evidence="3" key="1">
    <citation type="journal article" date="2019" name="Int. J. Syst. Evol. Microbiol.">
        <title>The Global Catalogue of Microorganisms (GCM) 10K type strain sequencing project: providing services to taxonomists for standard genome sequencing and annotation.</title>
        <authorList>
            <consortium name="The Broad Institute Genomics Platform"/>
            <consortium name="The Broad Institute Genome Sequencing Center for Infectious Disease"/>
            <person name="Wu L."/>
            <person name="Ma J."/>
        </authorList>
    </citation>
    <scope>NUCLEOTIDE SEQUENCE [LARGE SCALE GENOMIC DNA]</scope>
    <source>
        <strain evidence="3">CECT 8010</strain>
    </source>
</reference>
<keyword evidence="3" id="KW-1185">Reference proteome</keyword>
<evidence type="ECO:0000259" key="1">
    <source>
        <dbReference type="Pfam" id="PF13472"/>
    </source>
</evidence>
<dbReference type="InterPro" id="IPR036514">
    <property type="entry name" value="SGNH_hydro_sf"/>
</dbReference>
<dbReference type="PANTHER" id="PTHR30383">
    <property type="entry name" value="THIOESTERASE 1/PROTEASE 1/LYSOPHOSPHOLIPASE L1"/>
    <property type="match status" value="1"/>
</dbReference>
<evidence type="ECO:0000313" key="3">
    <source>
        <dbReference type="Proteomes" id="UP001595906"/>
    </source>
</evidence>
<dbReference type="InterPro" id="IPR051532">
    <property type="entry name" value="Ester_Hydrolysis_Enzymes"/>
</dbReference>